<comment type="subcellular location">
    <subcellularLocation>
        <location evidence="6">Cell membrane</location>
        <topology evidence="6">Multi-pass membrane protein</topology>
    </subcellularLocation>
    <subcellularLocation>
        <location evidence="1">Membrane</location>
    </subcellularLocation>
</comment>
<evidence type="ECO:0000256" key="5">
    <source>
        <dbReference type="ARBA" id="ARBA00023136"/>
    </source>
</evidence>
<organism evidence="7 8">
    <name type="scientific">Tropicimonas aquimaris</name>
    <dbReference type="NCBI Taxonomy" id="914152"/>
    <lineage>
        <taxon>Bacteria</taxon>
        <taxon>Pseudomonadati</taxon>
        <taxon>Pseudomonadota</taxon>
        <taxon>Alphaproteobacteria</taxon>
        <taxon>Rhodobacterales</taxon>
        <taxon>Roseobacteraceae</taxon>
        <taxon>Tropicimonas</taxon>
    </lineage>
</organism>
<keyword evidence="5 6" id="KW-0472">Membrane</keyword>
<sequence>MRRYLAPLAIGLVGAAILIWLGVWQLQRLEWKEAILEEIDQRIAADPVPLPATPDPEQDRFLPVEVSGRTDPRELHVLVSTRQLGAGFRIITGFTTEEGRRILLDRGFVAADRKDAGRPAATLMITGNLHWPDERDRYTPENDPATNYWYAREVDVMADELGTEPILVIARMSSGSDASITPLPVDSSGIPNDHLGYAVTWFGLALVWLGMTALQLWRISRGDRRSADGKG</sequence>
<dbReference type="Proteomes" id="UP001597108">
    <property type="component" value="Unassembled WGS sequence"/>
</dbReference>
<dbReference type="PROSITE" id="PS50895">
    <property type="entry name" value="SURF1"/>
    <property type="match status" value="1"/>
</dbReference>
<evidence type="ECO:0000313" key="7">
    <source>
        <dbReference type="EMBL" id="MFD0980255.1"/>
    </source>
</evidence>
<dbReference type="InterPro" id="IPR045214">
    <property type="entry name" value="Surf1/Surf4"/>
</dbReference>
<keyword evidence="3 6" id="KW-0812">Transmembrane</keyword>
<keyword evidence="6" id="KW-1003">Cell membrane</keyword>
<evidence type="ECO:0000313" key="8">
    <source>
        <dbReference type="Proteomes" id="UP001597108"/>
    </source>
</evidence>
<evidence type="ECO:0000256" key="2">
    <source>
        <dbReference type="ARBA" id="ARBA00007165"/>
    </source>
</evidence>
<evidence type="ECO:0000256" key="1">
    <source>
        <dbReference type="ARBA" id="ARBA00004370"/>
    </source>
</evidence>
<feature type="transmembrane region" description="Helical" evidence="6">
    <location>
        <begin position="195"/>
        <end position="217"/>
    </location>
</feature>
<accession>A0ABW3IRP4</accession>
<dbReference type="EMBL" id="JBHTJT010000012">
    <property type="protein sequence ID" value="MFD0980255.1"/>
    <property type="molecule type" value="Genomic_DNA"/>
</dbReference>
<comment type="caution">
    <text evidence="6">Lacks conserved residue(s) required for the propagation of feature annotation.</text>
</comment>
<keyword evidence="8" id="KW-1185">Reference proteome</keyword>
<comment type="caution">
    <text evidence="7">The sequence shown here is derived from an EMBL/GenBank/DDBJ whole genome shotgun (WGS) entry which is preliminary data.</text>
</comment>
<dbReference type="Pfam" id="PF02104">
    <property type="entry name" value="SURF1"/>
    <property type="match status" value="1"/>
</dbReference>
<evidence type="ECO:0000256" key="6">
    <source>
        <dbReference type="RuleBase" id="RU363076"/>
    </source>
</evidence>
<dbReference type="PANTHER" id="PTHR23427:SF2">
    <property type="entry name" value="SURFEIT LOCUS PROTEIN 1"/>
    <property type="match status" value="1"/>
</dbReference>
<reference evidence="8" key="1">
    <citation type="journal article" date="2019" name="Int. J. Syst. Evol. Microbiol.">
        <title>The Global Catalogue of Microorganisms (GCM) 10K type strain sequencing project: providing services to taxonomists for standard genome sequencing and annotation.</title>
        <authorList>
            <consortium name="The Broad Institute Genomics Platform"/>
            <consortium name="The Broad Institute Genome Sequencing Center for Infectious Disease"/>
            <person name="Wu L."/>
            <person name="Ma J."/>
        </authorList>
    </citation>
    <scope>NUCLEOTIDE SEQUENCE [LARGE SCALE GENOMIC DNA]</scope>
    <source>
        <strain evidence="8">CCUG 60524</strain>
    </source>
</reference>
<dbReference type="InterPro" id="IPR002994">
    <property type="entry name" value="Surf1/Shy1"/>
</dbReference>
<evidence type="ECO:0000256" key="3">
    <source>
        <dbReference type="ARBA" id="ARBA00022692"/>
    </source>
</evidence>
<dbReference type="CDD" id="cd06662">
    <property type="entry name" value="SURF1"/>
    <property type="match status" value="1"/>
</dbReference>
<dbReference type="PANTHER" id="PTHR23427">
    <property type="entry name" value="SURFEIT LOCUS PROTEIN"/>
    <property type="match status" value="1"/>
</dbReference>
<keyword evidence="4 6" id="KW-1133">Transmembrane helix</keyword>
<comment type="similarity">
    <text evidence="2 6">Belongs to the SURF1 family.</text>
</comment>
<dbReference type="RefSeq" id="WP_386074571.1">
    <property type="nucleotide sequence ID" value="NZ_JBHTJT010000012.1"/>
</dbReference>
<name>A0ABW3IRP4_9RHOB</name>
<evidence type="ECO:0000256" key="4">
    <source>
        <dbReference type="ARBA" id="ARBA00022989"/>
    </source>
</evidence>
<gene>
    <name evidence="7" type="ORF">ACFQ2S_11395</name>
</gene>
<proteinExistence type="inferred from homology"/>
<protein>
    <recommendedName>
        <fullName evidence="6">SURF1-like protein</fullName>
    </recommendedName>
</protein>